<dbReference type="InterPro" id="IPR043131">
    <property type="entry name" value="BCAT-like_N"/>
</dbReference>
<dbReference type="GO" id="GO:0008483">
    <property type="term" value="F:transaminase activity"/>
    <property type="evidence" value="ECO:0007669"/>
    <property type="project" value="UniProtKB-KW"/>
</dbReference>
<dbReference type="InterPro" id="IPR001544">
    <property type="entry name" value="Aminotrans_IV"/>
</dbReference>
<proteinExistence type="inferred from homology"/>
<dbReference type="Proteomes" id="UP001596138">
    <property type="component" value="Unassembled WGS sequence"/>
</dbReference>
<evidence type="ECO:0000256" key="5">
    <source>
        <dbReference type="RuleBase" id="RU004516"/>
    </source>
</evidence>
<dbReference type="SUPFAM" id="SSF56752">
    <property type="entry name" value="D-aminoacid aminotransferase-like PLP-dependent enzymes"/>
    <property type="match status" value="1"/>
</dbReference>
<dbReference type="InterPro" id="IPR050571">
    <property type="entry name" value="Class-IV_PLP-Dep_Aminotrnsfr"/>
</dbReference>
<evidence type="ECO:0000256" key="2">
    <source>
        <dbReference type="ARBA" id="ARBA00009320"/>
    </source>
</evidence>
<name>A0ABW1T2E6_9ACTN</name>
<dbReference type="PANTHER" id="PTHR42743:SF11">
    <property type="entry name" value="AMINODEOXYCHORISMATE LYASE"/>
    <property type="match status" value="1"/>
</dbReference>
<dbReference type="EMBL" id="JBHSTI010000008">
    <property type="protein sequence ID" value="MFC6238305.1"/>
    <property type="molecule type" value="Genomic_DNA"/>
</dbReference>
<comment type="similarity">
    <text evidence="2 4">Belongs to the class-IV pyridoxal-phosphate-dependent aminotransferase family.</text>
</comment>
<organism evidence="6 7">
    <name type="scientific">Longivirga aurantiaca</name>
    <dbReference type="NCBI Taxonomy" id="1837743"/>
    <lineage>
        <taxon>Bacteria</taxon>
        <taxon>Bacillati</taxon>
        <taxon>Actinomycetota</taxon>
        <taxon>Actinomycetes</taxon>
        <taxon>Sporichthyales</taxon>
        <taxon>Sporichthyaceae</taxon>
        <taxon>Longivirga</taxon>
    </lineage>
</organism>
<comment type="caution">
    <text evidence="6">The sequence shown here is derived from an EMBL/GenBank/DDBJ whole genome shotgun (WGS) entry which is preliminary data.</text>
</comment>
<dbReference type="InterPro" id="IPR018300">
    <property type="entry name" value="Aminotrans_IV_CS"/>
</dbReference>
<dbReference type="InterPro" id="IPR036038">
    <property type="entry name" value="Aminotransferase-like"/>
</dbReference>
<sequence>MSTLGNRFWVDDRLVLPAQAQVSVLDHGLTVGDGVFETLLVRDGVPFALTRHLARLERSLAGLGFAGPGPDRVREAVAAVVQDAGDSAAFARLRITVTSGIGPLGSDRGSVDPTLVVTCVPARAWPATSSLATVPWVRNERSAVAGLKTTSYAENAVALAEAHRRGASEAVVADTQGRLCEGTGSNVFVVVDGEVLTPHLRCGALAGITRELVLEWAPAVAPVREADLPYEILFTADEVFITSSTRDVHPVDRVDDHEVAVGPVTLDVAAEFARRAALDVDP</sequence>
<evidence type="ECO:0000256" key="3">
    <source>
        <dbReference type="ARBA" id="ARBA00022898"/>
    </source>
</evidence>
<keyword evidence="3 5" id="KW-0663">Pyridoxal phosphate</keyword>
<comment type="cofactor">
    <cofactor evidence="1 5">
        <name>pyridoxal 5'-phosphate</name>
        <dbReference type="ChEBI" id="CHEBI:597326"/>
    </cofactor>
</comment>
<evidence type="ECO:0000256" key="4">
    <source>
        <dbReference type="RuleBase" id="RU004106"/>
    </source>
</evidence>
<keyword evidence="7" id="KW-1185">Reference proteome</keyword>
<accession>A0ABW1T2E6</accession>
<keyword evidence="6" id="KW-0032">Aminotransferase</keyword>
<gene>
    <name evidence="6" type="ORF">ACFQGU_10485</name>
</gene>
<reference evidence="7" key="1">
    <citation type="journal article" date="2019" name="Int. J. Syst. Evol. Microbiol.">
        <title>The Global Catalogue of Microorganisms (GCM) 10K type strain sequencing project: providing services to taxonomists for standard genome sequencing and annotation.</title>
        <authorList>
            <consortium name="The Broad Institute Genomics Platform"/>
            <consortium name="The Broad Institute Genome Sequencing Center for Infectious Disease"/>
            <person name="Wu L."/>
            <person name="Ma J."/>
        </authorList>
    </citation>
    <scope>NUCLEOTIDE SEQUENCE [LARGE SCALE GENOMIC DNA]</scope>
    <source>
        <strain evidence="7">CGMCC 4.7317</strain>
    </source>
</reference>
<dbReference type="Pfam" id="PF01063">
    <property type="entry name" value="Aminotran_4"/>
    <property type="match status" value="1"/>
</dbReference>
<dbReference type="InterPro" id="IPR043132">
    <property type="entry name" value="BCAT-like_C"/>
</dbReference>
<evidence type="ECO:0000313" key="6">
    <source>
        <dbReference type="EMBL" id="MFC6238305.1"/>
    </source>
</evidence>
<dbReference type="RefSeq" id="WP_386766406.1">
    <property type="nucleotide sequence ID" value="NZ_JBHSTI010000008.1"/>
</dbReference>
<protein>
    <submittedName>
        <fullName evidence="6">Aminotransferase class IV</fullName>
    </submittedName>
</protein>
<evidence type="ECO:0000256" key="1">
    <source>
        <dbReference type="ARBA" id="ARBA00001933"/>
    </source>
</evidence>
<dbReference type="PANTHER" id="PTHR42743">
    <property type="entry name" value="AMINO-ACID AMINOTRANSFERASE"/>
    <property type="match status" value="1"/>
</dbReference>
<dbReference type="Gene3D" id="3.20.10.10">
    <property type="entry name" value="D-amino Acid Aminotransferase, subunit A, domain 2"/>
    <property type="match status" value="1"/>
</dbReference>
<dbReference type="PROSITE" id="PS00770">
    <property type="entry name" value="AA_TRANSFER_CLASS_4"/>
    <property type="match status" value="1"/>
</dbReference>
<keyword evidence="6" id="KW-0808">Transferase</keyword>
<dbReference type="Gene3D" id="3.30.470.10">
    <property type="match status" value="1"/>
</dbReference>
<evidence type="ECO:0000313" key="7">
    <source>
        <dbReference type="Proteomes" id="UP001596138"/>
    </source>
</evidence>